<accession>A0AAD7N752</accession>
<protein>
    <submittedName>
        <fullName evidence="5">Thiolase-like protein</fullName>
    </submittedName>
</protein>
<dbReference type="PANTHER" id="PTHR43775:SF37">
    <property type="entry name" value="SI:DKEY-61P9.11"/>
    <property type="match status" value="1"/>
</dbReference>
<reference evidence="5" key="1">
    <citation type="submission" date="2023-03" db="EMBL/GenBank/DDBJ databases">
        <title>Massive genome expansion in bonnet fungi (Mycena s.s.) driven by repeated elements and novel gene families across ecological guilds.</title>
        <authorList>
            <consortium name="Lawrence Berkeley National Laboratory"/>
            <person name="Harder C.B."/>
            <person name="Miyauchi S."/>
            <person name="Viragh M."/>
            <person name="Kuo A."/>
            <person name="Thoen E."/>
            <person name="Andreopoulos B."/>
            <person name="Lu D."/>
            <person name="Skrede I."/>
            <person name="Drula E."/>
            <person name="Henrissat B."/>
            <person name="Morin E."/>
            <person name="Kohler A."/>
            <person name="Barry K."/>
            <person name="LaButti K."/>
            <person name="Morin E."/>
            <person name="Salamov A."/>
            <person name="Lipzen A."/>
            <person name="Mereny Z."/>
            <person name="Hegedus B."/>
            <person name="Baldrian P."/>
            <person name="Stursova M."/>
            <person name="Weitz H."/>
            <person name="Taylor A."/>
            <person name="Grigoriev I.V."/>
            <person name="Nagy L.G."/>
            <person name="Martin F."/>
            <person name="Kauserud H."/>
        </authorList>
    </citation>
    <scope>NUCLEOTIDE SEQUENCE</scope>
    <source>
        <strain evidence="5">CBHHK188m</strain>
    </source>
</reference>
<evidence type="ECO:0000256" key="2">
    <source>
        <dbReference type="ARBA" id="ARBA00022553"/>
    </source>
</evidence>
<dbReference type="PROSITE" id="PS52004">
    <property type="entry name" value="KS3_2"/>
    <property type="match status" value="1"/>
</dbReference>
<dbReference type="Pfam" id="PF00109">
    <property type="entry name" value="ketoacyl-synt"/>
    <property type="match status" value="1"/>
</dbReference>
<dbReference type="GO" id="GO:0044550">
    <property type="term" value="P:secondary metabolite biosynthetic process"/>
    <property type="evidence" value="ECO:0007669"/>
    <property type="project" value="TreeGrafter"/>
</dbReference>
<evidence type="ECO:0000313" key="5">
    <source>
        <dbReference type="EMBL" id="KAJ7749514.1"/>
    </source>
</evidence>
<sequence>MDTQQHILLHTVYEALEDSGYVPNASRPETIGCYIGVATGDYIQNLSDEIDVYYSTGESTAGFHLRCGPSIVVDTACSSSNVALYQGARALMNGDCDAALVGGVNTVSSPDMFLGLDRGHFLSPTGQCKAFDVSPDGYSQSEGCGIFVLKRLRDPISENDNILGIIRGIEVNQSGLAHSITYPHAATQATLFRKVLDTSGIDASRVNAHRPGTRTRCKACAVCSL</sequence>
<dbReference type="PANTHER" id="PTHR43775">
    <property type="entry name" value="FATTY ACID SYNTHASE"/>
    <property type="match status" value="1"/>
</dbReference>
<evidence type="ECO:0000259" key="4">
    <source>
        <dbReference type="PROSITE" id="PS52004"/>
    </source>
</evidence>
<organism evidence="5 6">
    <name type="scientific">Mycena maculata</name>
    <dbReference type="NCBI Taxonomy" id="230809"/>
    <lineage>
        <taxon>Eukaryota</taxon>
        <taxon>Fungi</taxon>
        <taxon>Dikarya</taxon>
        <taxon>Basidiomycota</taxon>
        <taxon>Agaricomycotina</taxon>
        <taxon>Agaricomycetes</taxon>
        <taxon>Agaricomycetidae</taxon>
        <taxon>Agaricales</taxon>
        <taxon>Marasmiineae</taxon>
        <taxon>Mycenaceae</taxon>
        <taxon>Mycena</taxon>
    </lineage>
</organism>
<evidence type="ECO:0000256" key="3">
    <source>
        <dbReference type="ARBA" id="ARBA00022679"/>
    </source>
</evidence>
<dbReference type="SMART" id="SM00825">
    <property type="entry name" value="PKS_KS"/>
    <property type="match status" value="1"/>
</dbReference>
<dbReference type="Proteomes" id="UP001215280">
    <property type="component" value="Unassembled WGS sequence"/>
</dbReference>
<keyword evidence="6" id="KW-1185">Reference proteome</keyword>
<dbReference type="InterPro" id="IPR014030">
    <property type="entry name" value="Ketoacyl_synth_N"/>
</dbReference>
<dbReference type="SUPFAM" id="SSF53901">
    <property type="entry name" value="Thiolase-like"/>
    <property type="match status" value="2"/>
</dbReference>
<proteinExistence type="predicted"/>
<dbReference type="GO" id="GO:0004312">
    <property type="term" value="F:fatty acid synthase activity"/>
    <property type="evidence" value="ECO:0007669"/>
    <property type="project" value="TreeGrafter"/>
</dbReference>
<comment type="caution">
    <text evidence="5">The sequence shown here is derived from an EMBL/GenBank/DDBJ whole genome shotgun (WGS) entry which is preliminary data.</text>
</comment>
<keyword evidence="3" id="KW-0808">Transferase</keyword>
<dbReference type="AlphaFoldDB" id="A0AAD7N752"/>
<keyword evidence="2" id="KW-0597">Phosphoprotein</keyword>
<gene>
    <name evidence="5" type="ORF">DFH07DRAFT_904535</name>
</gene>
<dbReference type="InterPro" id="IPR050091">
    <property type="entry name" value="PKS_NRPS_Biosynth_Enz"/>
</dbReference>
<evidence type="ECO:0000256" key="1">
    <source>
        <dbReference type="ARBA" id="ARBA00022450"/>
    </source>
</evidence>
<dbReference type="PROSITE" id="PS00606">
    <property type="entry name" value="KS3_1"/>
    <property type="match status" value="1"/>
</dbReference>
<dbReference type="InterPro" id="IPR016039">
    <property type="entry name" value="Thiolase-like"/>
</dbReference>
<name>A0AAD7N752_9AGAR</name>
<keyword evidence="1" id="KW-0596">Phosphopantetheine</keyword>
<dbReference type="InterPro" id="IPR020841">
    <property type="entry name" value="PKS_Beta-ketoAc_synthase_dom"/>
</dbReference>
<dbReference type="GO" id="GO:0006633">
    <property type="term" value="P:fatty acid biosynthetic process"/>
    <property type="evidence" value="ECO:0007669"/>
    <property type="project" value="InterPro"/>
</dbReference>
<dbReference type="InterPro" id="IPR018201">
    <property type="entry name" value="Ketoacyl_synth_AS"/>
</dbReference>
<dbReference type="EMBL" id="JARJLG010000085">
    <property type="protein sequence ID" value="KAJ7749514.1"/>
    <property type="molecule type" value="Genomic_DNA"/>
</dbReference>
<dbReference type="Gene3D" id="3.40.47.10">
    <property type="match status" value="1"/>
</dbReference>
<dbReference type="GO" id="GO:0004315">
    <property type="term" value="F:3-oxoacyl-[acyl-carrier-protein] synthase activity"/>
    <property type="evidence" value="ECO:0007669"/>
    <property type="project" value="InterPro"/>
</dbReference>
<dbReference type="CDD" id="cd00833">
    <property type="entry name" value="PKS"/>
    <property type="match status" value="1"/>
</dbReference>
<feature type="domain" description="Ketosynthase family 3 (KS3)" evidence="4">
    <location>
        <begin position="1"/>
        <end position="225"/>
    </location>
</feature>
<evidence type="ECO:0000313" key="6">
    <source>
        <dbReference type="Proteomes" id="UP001215280"/>
    </source>
</evidence>